<dbReference type="InterPro" id="IPR013087">
    <property type="entry name" value="Znf_C2H2_type"/>
</dbReference>
<organism evidence="4 5">
    <name type="scientific">Meripilus lineatus</name>
    <dbReference type="NCBI Taxonomy" id="2056292"/>
    <lineage>
        <taxon>Eukaryota</taxon>
        <taxon>Fungi</taxon>
        <taxon>Dikarya</taxon>
        <taxon>Basidiomycota</taxon>
        <taxon>Agaricomycotina</taxon>
        <taxon>Agaricomycetes</taxon>
        <taxon>Polyporales</taxon>
        <taxon>Meripilaceae</taxon>
        <taxon>Meripilus</taxon>
    </lineage>
</organism>
<dbReference type="PROSITE" id="PS50157">
    <property type="entry name" value="ZINC_FINGER_C2H2_2"/>
    <property type="match status" value="1"/>
</dbReference>
<dbReference type="Proteomes" id="UP001212997">
    <property type="component" value="Unassembled WGS sequence"/>
</dbReference>
<sequence length="340" mass="37867">MSLFPCILSCNRSFQTEHGLYIHQDTCAKYSDEDTQLLELLRLHTERITAEAAEQPSQHYTALEPFPDSKPLALSSDVEVDLLNSTDVLMDDIPSPSMDIPSGRGMRNKQPTWKILEQLPVSPIPVSEAPLPETPNILSNSSTSTTIQHPLITKVVETTANIFGVIRAYVTFLTYDPDSTTSLEHLSDLPVNPHLSPPITAPHSLSTHIPSDPYPLPNRQSTTERSKPSEASQSHPNTYAPFSNWSIAGLMDWMWTGSHQKSIAELDQLVHNVLLDPRFDPSHLENFSTSRKTAKLDQDLAFKDDAWIECDVQVQVPDGHSHSQPTDPLIPIFTVPGLQR</sequence>
<evidence type="ECO:0000313" key="5">
    <source>
        <dbReference type="Proteomes" id="UP001212997"/>
    </source>
</evidence>
<evidence type="ECO:0000256" key="1">
    <source>
        <dbReference type="PROSITE-ProRule" id="PRU00042"/>
    </source>
</evidence>
<accession>A0AAD5UY06</accession>
<feature type="region of interest" description="Disordered" evidence="2">
    <location>
        <begin position="194"/>
        <end position="238"/>
    </location>
</feature>
<dbReference type="GO" id="GO:0008270">
    <property type="term" value="F:zinc ion binding"/>
    <property type="evidence" value="ECO:0007669"/>
    <property type="project" value="UniProtKB-KW"/>
</dbReference>
<keyword evidence="1" id="KW-0863">Zinc-finger</keyword>
<keyword evidence="1" id="KW-0479">Metal-binding</keyword>
<evidence type="ECO:0000259" key="3">
    <source>
        <dbReference type="PROSITE" id="PS50157"/>
    </source>
</evidence>
<feature type="domain" description="C2H2-type" evidence="3">
    <location>
        <begin position="4"/>
        <end position="35"/>
    </location>
</feature>
<dbReference type="AlphaFoldDB" id="A0AAD5UY06"/>
<dbReference type="EMBL" id="JANAWD010000651">
    <property type="protein sequence ID" value="KAJ3476937.1"/>
    <property type="molecule type" value="Genomic_DNA"/>
</dbReference>
<evidence type="ECO:0000256" key="2">
    <source>
        <dbReference type="SAM" id="MobiDB-lite"/>
    </source>
</evidence>
<comment type="caution">
    <text evidence="4">The sequence shown here is derived from an EMBL/GenBank/DDBJ whole genome shotgun (WGS) entry which is preliminary data.</text>
</comment>
<keyword evidence="1" id="KW-0862">Zinc</keyword>
<reference evidence="4" key="1">
    <citation type="submission" date="2022-07" db="EMBL/GenBank/DDBJ databases">
        <title>Genome Sequence of Physisporinus lineatus.</title>
        <authorList>
            <person name="Buettner E."/>
        </authorList>
    </citation>
    <scope>NUCLEOTIDE SEQUENCE</scope>
    <source>
        <strain evidence="4">VT162</strain>
    </source>
</reference>
<keyword evidence="5" id="KW-1185">Reference proteome</keyword>
<gene>
    <name evidence="4" type="ORF">NLI96_g10810</name>
</gene>
<proteinExistence type="predicted"/>
<feature type="compositionally biased region" description="Polar residues" evidence="2">
    <location>
        <begin position="229"/>
        <end position="238"/>
    </location>
</feature>
<name>A0AAD5UY06_9APHY</name>
<protein>
    <recommendedName>
        <fullName evidence="3">C2H2-type domain-containing protein</fullName>
    </recommendedName>
</protein>
<evidence type="ECO:0000313" key="4">
    <source>
        <dbReference type="EMBL" id="KAJ3476937.1"/>
    </source>
</evidence>